<name>A0A0F9XUX6_9ZZZZ</name>
<dbReference type="Pfam" id="PF13406">
    <property type="entry name" value="SLT_2"/>
    <property type="match status" value="1"/>
</dbReference>
<protein>
    <recommendedName>
        <fullName evidence="4">Lytic murein transglycosylase</fullName>
    </recommendedName>
</protein>
<dbReference type="AlphaFoldDB" id="A0A0F9XUX6"/>
<dbReference type="Pfam" id="PF01471">
    <property type="entry name" value="PG_binding_1"/>
    <property type="match status" value="1"/>
</dbReference>
<evidence type="ECO:0000259" key="1">
    <source>
        <dbReference type="Pfam" id="PF01471"/>
    </source>
</evidence>
<dbReference type="Gene3D" id="1.10.8.350">
    <property type="entry name" value="Bacterial muramidase"/>
    <property type="match status" value="1"/>
</dbReference>
<dbReference type="InterPro" id="IPR031304">
    <property type="entry name" value="SLT_2"/>
</dbReference>
<reference evidence="3" key="1">
    <citation type="journal article" date="2015" name="Nature">
        <title>Complex archaea that bridge the gap between prokaryotes and eukaryotes.</title>
        <authorList>
            <person name="Spang A."/>
            <person name="Saw J.H."/>
            <person name="Jorgensen S.L."/>
            <person name="Zaremba-Niedzwiedzka K."/>
            <person name="Martijn J."/>
            <person name="Lind A.E."/>
            <person name="van Eijk R."/>
            <person name="Schleper C."/>
            <person name="Guy L."/>
            <person name="Ettema T.J."/>
        </authorList>
    </citation>
    <scope>NUCLEOTIDE SEQUENCE</scope>
</reference>
<dbReference type="NCBIfam" id="TIGR02283">
    <property type="entry name" value="MltB_2"/>
    <property type="match status" value="1"/>
</dbReference>
<dbReference type="Gene3D" id="1.10.530.10">
    <property type="match status" value="1"/>
</dbReference>
<feature type="domain" description="Transglycosylase SLT" evidence="2">
    <location>
        <begin position="58"/>
        <end position="352"/>
    </location>
</feature>
<dbReference type="GO" id="GO:0009253">
    <property type="term" value="P:peptidoglycan catabolic process"/>
    <property type="evidence" value="ECO:0007669"/>
    <property type="project" value="TreeGrafter"/>
</dbReference>
<dbReference type="PANTHER" id="PTHR30163">
    <property type="entry name" value="MEMBRANE-BOUND LYTIC MUREIN TRANSGLYCOSYLASE B"/>
    <property type="match status" value="1"/>
</dbReference>
<dbReference type="InterPro" id="IPR036365">
    <property type="entry name" value="PGBD-like_sf"/>
</dbReference>
<dbReference type="InterPro" id="IPR011970">
    <property type="entry name" value="MltB_2"/>
</dbReference>
<dbReference type="InterPro" id="IPR043426">
    <property type="entry name" value="MltB-like"/>
</dbReference>
<organism evidence="3">
    <name type="scientific">marine sediment metagenome</name>
    <dbReference type="NCBI Taxonomy" id="412755"/>
    <lineage>
        <taxon>unclassified sequences</taxon>
        <taxon>metagenomes</taxon>
        <taxon>ecological metagenomes</taxon>
    </lineage>
</organism>
<gene>
    <name evidence="3" type="ORF">LCGC14_0100980</name>
</gene>
<evidence type="ECO:0000259" key="2">
    <source>
        <dbReference type="Pfam" id="PF13406"/>
    </source>
</evidence>
<accession>A0A0F9XUX6</accession>
<evidence type="ECO:0008006" key="4">
    <source>
        <dbReference type="Google" id="ProtNLM"/>
    </source>
</evidence>
<dbReference type="EMBL" id="LAZR01000028">
    <property type="protein sequence ID" value="KKO03177.1"/>
    <property type="molecule type" value="Genomic_DNA"/>
</dbReference>
<evidence type="ECO:0000313" key="3">
    <source>
        <dbReference type="EMBL" id="KKO03177.1"/>
    </source>
</evidence>
<dbReference type="CDD" id="cd13399">
    <property type="entry name" value="Slt35-like"/>
    <property type="match status" value="1"/>
</dbReference>
<sequence length="431" mass="48110">MRHPFHRRTGIHLLASASLFCLTACADTPAIAEAEPAKPTTLQTAAQVMVDPVVMVRSFDDWRADFRAEALAQGIDPQLFDRAFAGVTPDPDVIKADRSQPEFSRPVWTYLEGALSNQRVSSGQRKLDEQRTQLDRIEQRYGVDKHILAAIWGLESNFGQNMGNRQVIRSLATLAHEGRRPTFAHDQLLGAMDILQHRDIEPERMLGSWAGAMGQTQFIPTTYNQYAVDFDQDGRRDIWYSAPDALASAAHYLQQSGWQTGQPWGQEVKLPKDFDYALADSSIRKPMQQWAELGITDAKGSSLPASLSEQSAALLLPAGHRGPAFLVLNNFRSIMRYNNSTSYALAIGLLSERFQRGGQVLGSWPTEDRPLSRSERTELQTLLSEQGFEPGGIDGIIGANTRSAIRRIQQQLNWPADGYPTPELLEQLRRL</sequence>
<comment type="caution">
    <text evidence="3">The sequence shown here is derived from an EMBL/GenBank/DDBJ whole genome shotgun (WGS) entry which is preliminary data.</text>
</comment>
<dbReference type="InterPro" id="IPR023346">
    <property type="entry name" value="Lysozyme-like_dom_sf"/>
</dbReference>
<dbReference type="InterPro" id="IPR036366">
    <property type="entry name" value="PGBDSf"/>
</dbReference>
<feature type="domain" description="Peptidoglycan binding-like" evidence="1">
    <location>
        <begin position="373"/>
        <end position="428"/>
    </location>
</feature>
<proteinExistence type="predicted"/>
<dbReference type="SUPFAM" id="SSF47090">
    <property type="entry name" value="PGBD-like"/>
    <property type="match status" value="1"/>
</dbReference>
<dbReference type="Gene3D" id="1.10.101.10">
    <property type="entry name" value="PGBD-like superfamily/PGBD"/>
    <property type="match status" value="1"/>
</dbReference>
<dbReference type="SUPFAM" id="SSF53955">
    <property type="entry name" value="Lysozyme-like"/>
    <property type="match status" value="1"/>
</dbReference>
<dbReference type="InterPro" id="IPR002477">
    <property type="entry name" value="Peptidoglycan-bd-like"/>
</dbReference>
<dbReference type="PANTHER" id="PTHR30163:SF8">
    <property type="entry name" value="LYTIC MUREIN TRANSGLYCOSYLASE"/>
    <property type="match status" value="1"/>
</dbReference>
<dbReference type="GO" id="GO:0008933">
    <property type="term" value="F:peptidoglycan lytic transglycosylase activity"/>
    <property type="evidence" value="ECO:0007669"/>
    <property type="project" value="TreeGrafter"/>
</dbReference>